<dbReference type="EMBL" id="MT142130">
    <property type="protein sequence ID" value="QJA74936.1"/>
    <property type="molecule type" value="Genomic_DNA"/>
</dbReference>
<protein>
    <submittedName>
        <fullName evidence="1">Uncharacterized protein</fullName>
    </submittedName>
</protein>
<sequence length="247" mass="26213">MGNVGSLGIIKDAETFFTENIASSAADGVKWLSAGDSGDAMFAIASSAARGIHAVGSLAATANNLLEFTHSGIVHYVQVGYNAFEIVFEISDATYVAINFGFNDDELEAATTLPVELSGTTFTANATSFCGLVFDTDADNDDWHCFWVDDSSATSTAIANLRMSGMSLKADTMYKLRVELQDAGSGNGARATFTVSEESGKSASKEFSTTLDRDVALCYYFGIEQRTSASAKSIYIWAPLIETSLAP</sequence>
<organism evidence="1">
    <name type="scientific">viral metagenome</name>
    <dbReference type="NCBI Taxonomy" id="1070528"/>
    <lineage>
        <taxon>unclassified sequences</taxon>
        <taxon>metagenomes</taxon>
        <taxon>organismal metagenomes</taxon>
    </lineage>
</organism>
<evidence type="ECO:0000313" key="2">
    <source>
        <dbReference type="EMBL" id="QJA74936.1"/>
    </source>
</evidence>
<evidence type="ECO:0000313" key="1">
    <source>
        <dbReference type="EMBL" id="QJA59116.1"/>
    </source>
</evidence>
<dbReference type="AlphaFoldDB" id="A0A6M3INN7"/>
<proteinExistence type="predicted"/>
<accession>A0A6M3INN7</accession>
<reference evidence="1" key="1">
    <citation type="submission" date="2020-03" db="EMBL/GenBank/DDBJ databases">
        <title>The deep terrestrial virosphere.</title>
        <authorList>
            <person name="Holmfeldt K."/>
            <person name="Nilsson E."/>
            <person name="Simone D."/>
            <person name="Lopez-Fernandez M."/>
            <person name="Wu X."/>
            <person name="de Brujin I."/>
            <person name="Lundin D."/>
            <person name="Andersson A."/>
            <person name="Bertilsson S."/>
            <person name="Dopson M."/>
        </authorList>
    </citation>
    <scope>NUCLEOTIDE SEQUENCE</scope>
    <source>
        <strain evidence="2">MM415A01892</strain>
        <strain evidence="1">MM415B01343</strain>
    </source>
</reference>
<dbReference type="EMBL" id="MT141355">
    <property type="protein sequence ID" value="QJA59116.1"/>
    <property type="molecule type" value="Genomic_DNA"/>
</dbReference>
<name>A0A6M3INN7_9ZZZZ</name>
<gene>
    <name evidence="2" type="ORF">MM415A01892_0004</name>
    <name evidence="1" type="ORF">MM415B01343_0004</name>
</gene>